<accession>A0ACC4DAH3</accession>
<reference evidence="1" key="1">
    <citation type="submission" date="2024-12" db="EMBL/GenBank/DDBJ databases">
        <title>Comparative genomics and development of molecular markers within Purpureocillium lilacinum and among Purpureocillium species.</title>
        <authorList>
            <person name="Yeh Z.-Y."/>
            <person name="Ni N.-T."/>
            <person name="Lo P.-H."/>
            <person name="Mushyakhwo K."/>
            <person name="Lin C.-F."/>
            <person name="Nai Y.-S."/>
        </authorList>
    </citation>
    <scope>NUCLEOTIDE SEQUENCE</scope>
    <source>
        <strain evidence="1">NCHU-NPUST-175</strain>
    </source>
</reference>
<evidence type="ECO:0000313" key="2">
    <source>
        <dbReference type="Proteomes" id="UP001638806"/>
    </source>
</evidence>
<protein>
    <submittedName>
        <fullName evidence="1">Uncharacterized protein</fullName>
    </submittedName>
</protein>
<proteinExistence type="predicted"/>
<gene>
    <name evidence="1" type="ORF">ACCO45_012409</name>
</gene>
<comment type="caution">
    <text evidence="1">The sequence shown here is derived from an EMBL/GenBank/DDBJ whole genome shotgun (WGS) entry which is preliminary data.</text>
</comment>
<name>A0ACC4DAH3_PURLI</name>
<dbReference type="Proteomes" id="UP001638806">
    <property type="component" value="Unassembled WGS sequence"/>
</dbReference>
<dbReference type="EMBL" id="JBGNUJ010000012">
    <property type="protein sequence ID" value="KAL3952466.1"/>
    <property type="molecule type" value="Genomic_DNA"/>
</dbReference>
<organism evidence="1 2">
    <name type="scientific">Purpureocillium lilacinum</name>
    <name type="common">Paecilomyces lilacinus</name>
    <dbReference type="NCBI Taxonomy" id="33203"/>
    <lineage>
        <taxon>Eukaryota</taxon>
        <taxon>Fungi</taxon>
        <taxon>Dikarya</taxon>
        <taxon>Ascomycota</taxon>
        <taxon>Pezizomycotina</taxon>
        <taxon>Sordariomycetes</taxon>
        <taxon>Hypocreomycetidae</taxon>
        <taxon>Hypocreales</taxon>
        <taxon>Ophiocordycipitaceae</taxon>
        <taxon>Purpureocillium</taxon>
    </lineage>
</organism>
<keyword evidence="2" id="KW-1185">Reference proteome</keyword>
<sequence>MRADACLLAGVVVAVDANRGRRRDAGARKRYKDERGQSNQVPSTLKRTLAVELSGELGGPLAGVSGGPSFQGSAAEPDAQAGHVAEAVPKRTMMQWAAVDARFQFESHDPVHGRVVARGAAGTSTIDVQRCIGNGGKDVASRAAANGVRQIAELSSQSELLDGSSAWGAPRPFVLGACK</sequence>
<evidence type="ECO:0000313" key="1">
    <source>
        <dbReference type="EMBL" id="KAL3952466.1"/>
    </source>
</evidence>